<reference evidence="1" key="1">
    <citation type="submission" date="2022-01" db="UniProtKB">
        <authorList>
            <consortium name="EnsemblMetazoa"/>
        </authorList>
    </citation>
    <scope>IDENTIFICATION</scope>
</reference>
<evidence type="ECO:0000313" key="1">
    <source>
        <dbReference type="EnsemblMetazoa" id="XP_014241397.1"/>
    </source>
</evidence>
<evidence type="ECO:0000313" key="2">
    <source>
        <dbReference type="Proteomes" id="UP000494040"/>
    </source>
</evidence>
<dbReference type="EnsemblMetazoa" id="XM_014385911.2">
    <property type="protein sequence ID" value="XP_014241397.1"/>
    <property type="gene ID" value="LOC106662104"/>
</dbReference>
<dbReference type="PANTHER" id="PTHR14679:SF1">
    <property type="entry name" value="GEM-ASSOCIATED PROTEIN 7"/>
    <property type="match status" value="1"/>
</dbReference>
<name>A0A8I6RCG3_CIMLE</name>
<keyword evidence="2" id="KW-1185">Reference proteome</keyword>
<sequence>MWNMEVSEISDNTDKTILEEQQDARANLRERYLRCLIGLSGSECTMKTVEGSEVRGVFQGMDINGQEIFVKNLSTPLGELKSALVRTVDLLNISVSNFKNEISNFIQESFTAN</sequence>
<dbReference type="OMA" id="MHERTQV"/>
<dbReference type="Proteomes" id="UP000494040">
    <property type="component" value="Unassembled WGS sequence"/>
</dbReference>
<dbReference type="OrthoDB" id="70763at2759"/>
<proteinExistence type="predicted"/>
<dbReference type="RefSeq" id="XP_014241397.1">
    <property type="nucleotide sequence ID" value="XM_014385911.2"/>
</dbReference>
<dbReference type="Pfam" id="PF11095">
    <property type="entry name" value="Gemin7"/>
    <property type="match status" value="1"/>
</dbReference>
<dbReference type="InterPro" id="IPR020338">
    <property type="entry name" value="SMN_gemin7"/>
</dbReference>
<dbReference type="AlphaFoldDB" id="A0A8I6RCG3"/>
<dbReference type="GO" id="GO:0034719">
    <property type="term" value="C:SMN-Sm protein complex"/>
    <property type="evidence" value="ECO:0007669"/>
    <property type="project" value="InterPro"/>
</dbReference>
<organism evidence="1 2">
    <name type="scientific">Cimex lectularius</name>
    <name type="common">Bed bug</name>
    <name type="synonym">Acanthia lectularia</name>
    <dbReference type="NCBI Taxonomy" id="79782"/>
    <lineage>
        <taxon>Eukaryota</taxon>
        <taxon>Metazoa</taxon>
        <taxon>Ecdysozoa</taxon>
        <taxon>Arthropoda</taxon>
        <taxon>Hexapoda</taxon>
        <taxon>Insecta</taxon>
        <taxon>Pterygota</taxon>
        <taxon>Neoptera</taxon>
        <taxon>Paraneoptera</taxon>
        <taxon>Hemiptera</taxon>
        <taxon>Heteroptera</taxon>
        <taxon>Panheteroptera</taxon>
        <taxon>Cimicomorpha</taxon>
        <taxon>Cimicidae</taxon>
        <taxon>Cimex</taxon>
    </lineage>
</organism>
<protein>
    <recommendedName>
        <fullName evidence="3">Gem-associated protein 7</fullName>
    </recommendedName>
</protein>
<dbReference type="GO" id="GO:0000387">
    <property type="term" value="P:spliceosomal snRNP assembly"/>
    <property type="evidence" value="ECO:0007669"/>
    <property type="project" value="TreeGrafter"/>
</dbReference>
<dbReference type="PANTHER" id="PTHR14679">
    <property type="entry name" value="GEM-ASSOCIATED PROTEIN 7"/>
    <property type="match status" value="1"/>
</dbReference>
<accession>A0A8I6RCG3</accession>
<dbReference type="GeneID" id="106662104"/>
<dbReference type="Gene3D" id="2.30.30.100">
    <property type="match status" value="1"/>
</dbReference>
<evidence type="ECO:0008006" key="3">
    <source>
        <dbReference type="Google" id="ProtNLM"/>
    </source>
</evidence>
<dbReference type="KEGG" id="clec:106662104"/>